<dbReference type="Proteomes" id="UP001281147">
    <property type="component" value="Unassembled WGS sequence"/>
</dbReference>
<comment type="caution">
    <text evidence="1">The sequence shown here is derived from an EMBL/GenBank/DDBJ whole genome shotgun (WGS) entry which is preliminary data.</text>
</comment>
<protein>
    <submittedName>
        <fullName evidence="1">Uncharacterized protein</fullName>
    </submittedName>
</protein>
<name>A0ACC3MEA4_9PEZI</name>
<organism evidence="1 2">
    <name type="scientific">Vermiconidia calcicola</name>
    <dbReference type="NCBI Taxonomy" id="1690605"/>
    <lineage>
        <taxon>Eukaryota</taxon>
        <taxon>Fungi</taxon>
        <taxon>Dikarya</taxon>
        <taxon>Ascomycota</taxon>
        <taxon>Pezizomycotina</taxon>
        <taxon>Dothideomycetes</taxon>
        <taxon>Dothideomycetidae</taxon>
        <taxon>Mycosphaerellales</taxon>
        <taxon>Extremaceae</taxon>
        <taxon>Vermiconidia</taxon>
    </lineage>
</organism>
<sequence length="163" mass="18388">MAEPRARPRAKNQQIFSTPDLTDLLYAYGTTVRTPTTPSALTSTITVLDEILTDFIIETCHYASLSASYSRRQKIKVDDFKFVLRKDEILLGRVLEQLWRERRIKEERKVVDFEKIGTEGVGDLEGIAEAGGVGAEMKKKRRRKRKAEDDAADGGRSAKRVAS</sequence>
<evidence type="ECO:0000313" key="1">
    <source>
        <dbReference type="EMBL" id="KAK3686328.1"/>
    </source>
</evidence>
<gene>
    <name evidence="1" type="ORF">LTR37_019918</name>
</gene>
<evidence type="ECO:0000313" key="2">
    <source>
        <dbReference type="Proteomes" id="UP001281147"/>
    </source>
</evidence>
<reference evidence="1" key="1">
    <citation type="submission" date="2023-07" db="EMBL/GenBank/DDBJ databases">
        <title>Black Yeasts Isolated from many extreme environments.</title>
        <authorList>
            <person name="Coleine C."/>
            <person name="Stajich J.E."/>
            <person name="Selbmann L."/>
        </authorList>
    </citation>
    <scope>NUCLEOTIDE SEQUENCE</scope>
    <source>
        <strain evidence="1">CCFEE 5714</strain>
    </source>
</reference>
<keyword evidence="2" id="KW-1185">Reference proteome</keyword>
<dbReference type="EMBL" id="JAUTXU010000325">
    <property type="protein sequence ID" value="KAK3686328.1"/>
    <property type="molecule type" value="Genomic_DNA"/>
</dbReference>
<proteinExistence type="predicted"/>
<accession>A0ACC3MEA4</accession>